<evidence type="ECO:0000256" key="8">
    <source>
        <dbReference type="ARBA" id="ARBA00023242"/>
    </source>
</evidence>
<accession>A0A674MGX0</accession>
<keyword evidence="13" id="KW-1185">Reference proteome</keyword>
<keyword evidence="4" id="KW-0072">Autophagy</keyword>
<proteinExistence type="predicted"/>
<comment type="subcellular location">
    <subcellularLocation>
        <location evidence="2">Cytoplasm</location>
        <location evidence="2">Cytosol</location>
    </subcellularLocation>
    <subcellularLocation>
        <location evidence="1">Cytoplasmic vesicle</location>
        <location evidence="1">Autophagosome</location>
    </subcellularLocation>
    <subcellularLocation>
        <location evidence="10">Nucleus</location>
        <location evidence="10">Nuclear body</location>
    </subcellularLocation>
</comment>
<evidence type="ECO:0000256" key="2">
    <source>
        <dbReference type="ARBA" id="ARBA00004514"/>
    </source>
</evidence>
<feature type="region of interest" description="Disordered" evidence="11">
    <location>
        <begin position="1"/>
        <end position="88"/>
    </location>
</feature>
<reference evidence="12" key="3">
    <citation type="submission" date="2025-09" db="UniProtKB">
        <authorList>
            <consortium name="Ensembl"/>
        </authorList>
    </citation>
    <scope>IDENTIFICATION</scope>
</reference>
<evidence type="ECO:0000256" key="10">
    <source>
        <dbReference type="ARBA" id="ARBA00034306"/>
    </source>
</evidence>
<protein>
    <recommendedName>
        <fullName evidence="14">Tumor protein p53-inducible nuclear protein 2</fullName>
    </recommendedName>
</protein>
<reference evidence="12" key="1">
    <citation type="journal article" date="2011" name="Genome Biol. Evol.">
        <title>Integration of the genetic map and genome assembly of fugu facilitates insights into distinct features of genome evolution in teleosts and mammals.</title>
        <authorList>
            <person name="Kai W."/>
            <person name="Kikuchi K."/>
            <person name="Tohari S."/>
            <person name="Chew A.K."/>
            <person name="Tay A."/>
            <person name="Fujiwara A."/>
            <person name="Hosoya S."/>
            <person name="Suetake H."/>
            <person name="Naruse K."/>
            <person name="Brenner S."/>
            <person name="Suzuki Y."/>
            <person name="Venkatesh B."/>
        </authorList>
    </citation>
    <scope>NUCLEOTIDE SEQUENCE [LARGE SCALE GENOMIC DNA]</scope>
</reference>
<dbReference type="PANTHER" id="PTHR31671:SF4">
    <property type="entry name" value="SI:CH211-260E23.9"/>
    <property type="match status" value="1"/>
</dbReference>
<evidence type="ECO:0008006" key="14">
    <source>
        <dbReference type="Google" id="ProtNLM"/>
    </source>
</evidence>
<dbReference type="InterPro" id="IPR029431">
    <property type="entry name" value="TP53INP"/>
</dbReference>
<dbReference type="Ensembl" id="ENSTRUT00000082338.1">
    <property type="protein sequence ID" value="ENSTRUP00000060393.1"/>
    <property type="gene ID" value="ENSTRUG00000030933.1"/>
</dbReference>
<evidence type="ECO:0000256" key="4">
    <source>
        <dbReference type="ARBA" id="ARBA00023006"/>
    </source>
</evidence>
<dbReference type="GeneTree" id="ENSGT00940000171971"/>
<evidence type="ECO:0000256" key="5">
    <source>
        <dbReference type="ARBA" id="ARBA00023015"/>
    </source>
</evidence>
<keyword evidence="7" id="KW-0804">Transcription</keyword>
<dbReference type="FunCoup" id="A0A674MGX0">
    <property type="interactions" value="1"/>
</dbReference>
<dbReference type="GO" id="GO:0016604">
    <property type="term" value="C:nuclear body"/>
    <property type="evidence" value="ECO:0007669"/>
    <property type="project" value="UniProtKB-SubCell"/>
</dbReference>
<reference evidence="12" key="2">
    <citation type="submission" date="2025-08" db="UniProtKB">
        <authorList>
            <consortium name="Ensembl"/>
        </authorList>
    </citation>
    <scope>IDENTIFICATION</scope>
</reference>
<keyword evidence="3" id="KW-0963">Cytoplasm</keyword>
<keyword evidence="6" id="KW-0010">Activator</keyword>
<dbReference type="GO" id="GO:0031410">
    <property type="term" value="C:cytoplasmic vesicle"/>
    <property type="evidence" value="ECO:0007669"/>
    <property type="project" value="UniProtKB-KW"/>
</dbReference>
<dbReference type="PANTHER" id="PTHR31671">
    <property type="entry name" value="DIABETES AND OBESITY REGULATED, ISOFORM G"/>
    <property type="match status" value="1"/>
</dbReference>
<keyword evidence="8" id="KW-0539">Nucleus</keyword>
<dbReference type="Proteomes" id="UP000005226">
    <property type="component" value="Unplaced"/>
</dbReference>
<evidence type="ECO:0000313" key="13">
    <source>
        <dbReference type="Proteomes" id="UP000005226"/>
    </source>
</evidence>
<dbReference type="InParanoid" id="A0A674MGX0"/>
<name>A0A674MGX0_TAKRU</name>
<feature type="compositionally biased region" description="Polar residues" evidence="11">
    <location>
        <begin position="7"/>
        <end position="38"/>
    </location>
</feature>
<evidence type="ECO:0000256" key="3">
    <source>
        <dbReference type="ARBA" id="ARBA00022490"/>
    </source>
</evidence>
<dbReference type="GO" id="GO:0005776">
    <property type="term" value="C:autophagosome"/>
    <property type="evidence" value="ECO:0007669"/>
    <property type="project" value="UniProtKB-SubCell"/>
</dbReference>
<evidence type="ECO:0000256" key="6">
    <source>
        <dbReference type="ARBA" id="ARBA00023159"/>
    </source>
</evidence>
<dbReference type="GO" id="GO:0000045">
    <property type="term" value="P:autophagosome assembly"/>
    <property type="evidence" value="ECO:0007669"/>
    <property type="project" value="TreeGrafter"/>
</dbReference>
<sequence length="279" mass="30846">MTDLRSRTQVQTSGPGLRSRTQVQTSGPGLRSRTQVQISGPGHRSGPQVQDSGPGHRSRPQVQTSGPDRPSLLTAASGGRCSSWPAVRGSWKTFGPVSRLYSGTSLKQLTGFTFHRSSKSPEMIGRLLSHLMGNVGSDEEGAEDPSEQLREQEEGGWIIVDLAENGPIGDPDAAPLEPPSRSVYQRCALDEEEEEEEEEPLGPDEDICRAPPQLTWGVWGVPPRCNVHLLTLQRARSQTERKKLGRRALHRQNLAKARLPWADRCYGHSKQPCQRLYNY</sequence>
<organism evidence="12 13">
    <name type="scientific">Takifugu rubripes</name>
    <name type="common">Japanese pufferfish</name>
    <name type="synonym">Fugu rubripes</name>
    <dbReference type="NCBI Taxonomy" id="31033"/>
    <lineage>
        <taxon>Eukaryota</taxon>
        <taxon>Metazoa</taxon>
        <taxon>Chordata</taxon>
        <taxon>Craniata</taxon>
        <taxon>Vertebrata</taxon>
        <taxon>Euteleostomi</taxon>
        <taxon>Actinopterygii</taxon>
        <taxon>Neopterygii</taxon>
        <taxon>Teleostei</taxon>
        <taxon>Neoteleostei</taxon>
        <taxon>Acanthomorphata</taxon>
        <taxon>Eupercaria</taxon>
        <taxon>Tetraodontiformes</taxon>
        <taxon>Tetradontoidea</taxon>
        <taxon>Tetraodontidae</taxon>
        <taxon>Takifugu</taxon>
    </lineage>
</organism>
<dbReference type="AlphaFoldDB" id="A0A674MGX0"/>
<evidence type="ECO:0000256" key="11">
    <source>
        <dbReference type="SAM" id="MobiDB-lite"/>
    </source>
</evidence>
<dbReference type="GO" id="GO:0005829">
    <property type="term" value="C:cytosol"/>
    <property type="evidence" value="ECO:0007669"/>
    <property type="project" value="UniProtKB-SubCell"/>
</dbReference>
<keyword evidence="5" id="KW-0805">Transcription regulation</keyword>
<dbReference type="GO" id="GO:0045893">
    <property type="term" value="P:positive regulation of DNA-templated transcription"/>
    <property type="evidence" value="ECO:0007669"/>
    <property type="project" value="TreeGrafter"/>
</dbReference>
<evidence type="ECO:0000256" key="1">
    <source>
        <dbReference type="ARBA" id="ARBA00004419"/>
    </source>
</evidence>
<evidence type="ECO:0000313" key="12">
    <source>
        <dbReference type="Ensembl" id="ENSTRUP00000060393.1"/>
    </source>
</evidence>
<evidence type="ECO:0000256" key="9">
    <source>
        <dbReference type="ARBA" id="ARBA00023329"/>
    </source>
</evidence>
<evidence type="ECO:0000256" key="7">
    <source>
        <dbReference type="ARBA" id="ARBA00023163"/>
    </source>
</evidence>
<keyword evidence="9" id="KW-0968">Cytoplasmic vesicle</keyword>